<dbReference type="PROSITE" id="PS50245">
    <property type="entry name" value="CAP_GLY_2"/>
    <property type="match status" value="1"/>
</dbReference>
<evidence type="ECO:0000256" key="4">
    <source>
        <dbReference type="ARBA" id="ARBA00022490"/>
    </source>
</evidence>
<dbReference type="Gene3D" id="3.80.10.10">
    <property type="entry name" value="Ribonuclease Inhibitor"/>
    <property type="match status" value="2"/>
</dbReference>
<dbReference type="PANTHER" id="PTHR18849:SF0">
    <property type="entry name" value="CILIA- AND FLAGELLA-ASSOCIATED PROTEIN 410-RELATED"/>
    <property type="match status" value="1"/>
</dbReference>
<keyword evidence="5" id="KW-0433">Leucine-rich repeat</keyword>
<evidence type="ECO:0000256" key="9">
    <source>
        <dbReference type="ARBA" id="ARBA00030180"/>
    </source>
</evidence>
<dbReference type="Gene3D" id="3.10.20.90">
    <property type="entry name" value="Phosphatidylinositol 3-kinase Catalytic Subunit, Chain A, domain 1"/>
    <property type="match status" value="1"/>
</dbReference>
<comment type="similarity">
    <text evidence="2">Belongs to the TBCE family.</text>
</comment>
<name>A0ABM1BN26_LIMPO</name>
<evidence type="ECO:0000256" key="1">
    <source>
        <dbReference type="ARBA" id="ARBA00004245"/>
    </source>
</evidence>
<dbReference type="Pfam" id="PF01302">
    <property type="entry name" value="CAP_GLY"/>
    <property type="match status" value="1"/>
</dbReference>
<reference evidence="12" key="1">
    <citation type="submission" date="2025-08" db="UniProtKB">
        <authorList>
            <consortium name="RefSeq"/>
        </authorList>
    </citation>
    <scope>IDENTIFICATION</scope>
    <source>
        <tissue evidence="12">Muscle</tissue>
    </source>
</reference>
<dbReference type="SMART" id="SM01052">
    <property type="entry name" value="CAP_GLY"/>
    <property type="match status" value="1"/>
</dbReference>
<feature type="domain" description="CAP-Gly" evidence="10">
    <location>
        <begin position="44"/>
        <end position="82"/>
    </location>
</feature>
<evidence type="ECO:0000256" key="2">
    <source>
        <dbReference type="ARBA" id="ARBA00006286"/>
    </source>
</evidence>
<dbReference type="RefSeq" id="XP_013785307.1">
    <property type="nucleotide sequence ID" value="XM_013929853.2"/>
</dbReference>
<dbReference type="InterPro" id="IPR029071">
    <property type="entry name" value="Ubiquitin-like_domsf"/>
</dbReference>
<keyword evidence="7" id="KW-0143">Chaperone</keyword>
<dbReference type="InterPro" id="IPR044079">
    <property type="entry name" value="Ubl_TBCE"/>
</dbReference>
<keyword evidence="6" id="KW-0677">Repeat</keyword>
<dbReference type="SUPFAM" id="SSF74924">
    <property type="entry name" value="Cap-Gly domain"/>
    <property type="match status" value="1"/>
</dbReference>
<evidence type="ECO:0000313" key="11">
    <source>
        <dbReference type="Proteomes" id="UP000694941"/>
    </source>
</evidence>
<dbReference type="PANTHER" id="PTHR18849">
    <property type="entry name" value="LEUCINE RICH REPEAT PROTEIN"/>
    <property type="match status" value="1"/>
</dbReference>
<comment type="subcellular location">
    <subcellularLocation>
        <location evidence="1">Cytoplasm</location>
        <location evidence="1">Cytoskeleton</location>
    </subcellularLocation>
</comment>
<dbReference type="Gene3D" id="2.30.30.190">
    <property type="entry name" value="CAP Gly-rich-like domain"/>
    <property type="match status" value="1"/>
</dbReference>
<keyword evidence="4" id="KW-0963">Cytoplasm</keyword>
<proteinExistence type="inferred from homology"/>
<dbReference type="SUPFAM" id="SSF52058">
    <property type="entry name" value="L domain-like"/>
    <property type="match status" value="1"/>
</dbReference>
<organism evidence="11 12">
    <name type="scientific">Limulus polyphemus</name>
    <name type="common">Atlantic horseshoe crab</name>
    <dbReference type="NCBI Taxonomy" id="6850"/>
    <lineage>
        <taxon>Eukaryota</taxon>
        <taxon>Metazoa</taxon>
        <taxon>Ecdysozoa</taxon>
        <taxon>Arthropoda</taxon>
        <taxon>Chelicerata</taxon>
        <taxon>Merostomata</taxon>
        <taxon>Xiphosura</taxon>
        <taxon>Limulidae</taxon>
        <taxon>Limulus</taxon>
    </lineage>
</organism>
<evidence type="ECO:0000256" key="8">
    <source>
        <dbReference type="ARBA" id="ARBA00023212"/>
    </source>
</evidence>
<dbReference type="InterPro" id="IPR000938">
    <property type="entry name" value="CAP-Gly_domain"/>
</dbReference>
<dbReference type="SUPFAM" id="SSF54236">
    <property type="entry name" value="Ubiquitin-like"/>
    <property type="match status" value="1"/>
</dbReference>
<evidence type="ECO:0000256" key="5">
    <source>
        <dbReference type="ARBA" id="ARBA00022614"/>
    </source>
</evidence>
<evidence type="ECO:0000259" key="10">
    <source>
        <dbReference type="PROSITE" id="PS50245"/>
    </source>
</evidence>
<evidence type="ECO:0000256" key="3">
    <source>
        <dbReference type="ARBA" id="ARBA00015004"/>
    </source>
</evidence>
<dbReference type="Pfam" id="PF14560">
    <property type="entry name" value="Ubiquitin_2"/>
    <property type="match status" value="1"/>
</dbReference>
<evidence type="ECO:0000256" key="7">
    <source>
        <dbReference type="ARBA" id="ARBA00023186"/>
    </source>
</evidence>
<dbReference type="Pfam" id="PF14580">
    <property type="entry name" value="LRR_9"/>
    <property type="match status" value="1"/>
</dbReference>
<gene>
    <name evidence="12" type="primary">LOC106469366</name>
</gene>
<protein>
    <recommendedName>
        <fullName evidence="3">Tubulin-specific chaperone E</fullName>
    </recommendedName>
    <alternativeName>
        <fullName evidence="9">Tubulin-folding cofactor E</fullName>
    </alternativeName>
</protein>
<dbReference type="GeneID" id="106469366"/>
<dbReference type="PROSITE" id="PS00845">
    <property type="entry name" value="CAP_GLY_1"/>
    <property type="match status" value="1"/>
</dbReference>
<dbReference type="Proteomes" id="UP000694941">
    <property type="component" value="Unplaced"/>
</dbReference>
<dbReference type="InterPro" id="IPR036859">
    <property type="entry name" value="CAP-Gly_dom_sf"/>
</dbReference>
<accession>A0ABM1BN26</accession>
<dbReference type="InterPro" id="IPR032675">
    <property type="entry name" value="LRR_dom_sf"/>
</dbReference>
<keyword evidence="11" id="KW-1185">Reference proteome</keyword>
<evidence type="ECO:0000256" key="6">
    <source>
        <dbReference type="ARBA" id="ARBA00022737"/>
    </source>
</evidence>
<dbReference type="CDD" id="cd17044">
    <property type="entry name" value="Ubl_TBCE"/>
    <property type="match status" value="1"/>
</dbReference>
<evidence type="ECO:0000313" key="12">
    <source>
        <dbReference type="RefSeq" id="XP_013785307.1"/>
    </source>
</evidence>
<dbReference type="InterPro" id="IPR000626">
    <property type="entry name" value="Ubiquitin-like_dom"/>
</dbReference>
<keyword evidence="8" id="KW-0206">Cytoskeleton</keyword>
<sequence>MKEVFSVRPGSRILCDGEFATVRYVGELPNILGQLHLQRKGNDIWYGVEWDNVCRGKHNGTHHGVKYFETSQLDKLEEVVLREMRVNGAGQPGELQTLISSVTVLDLSRNLLSSWLEVARIAEQLLCLRELNVSENLIPVPEHPEDLQPSFCTLKTLVLNKMSYSWEQVLTCSKMWPQIERLELWKNEISLLSTPDSNTLLSLRYLSLEDNPLYSWQEVCKLGNLPRLEVLCLGNTTLSNIQFPGVKPNQKTDLFPVLQCLMITHNRLTQWKDVAELNKLINLRELRISHNPVMTEFTPETCRQLVIAKIDCLQRLNREEVTRQERRGAELDYLKRYWQSWIQNGGHSDLQKAKPTLDFVAEHPRFTKLIEIFGPLEESEVRQQHSCLRNSLITVEICTPNDPSFSPVIKKLPSTMTVGKVKALVKRIYNVGIHEMRLGCVSSQAANMEIELDNDLRQLSFYSVGNGDRLCVHW</sequence>